<dbReference type="GO" id="GO:0004467">
    <property type="term" value="F:long-chain fatty acid-CoA ligase activity"/>
    <property type="evidence" value="ECO:0007669"/>
    <property type="project" value="TreeGrafter"/>
</dbReference>
<dbReference type="InterPro" id="IPR020845">
    <property type="entry name" value="AMP-binding_CS"/>
</dbReference>
<comment type="similarity">
    <text evidence="1">Belongs to the ATP-dependent AMP-binding enzyme family.</text>
</comment>
<dbReference type="Gene3D" id="3.40.50.12780">
    <property type="entry name" value="N-terminal domain of ligase-like"/>
    <property type="match status" value="1"/>
</dbReference>
<evidence type="ECO:0000259" key="5">
    <source>
        <dbReference type="Pfam" id="PF00501"/>
    </source>
</evidence>
<evidence type="ECO:0000313" key="7">
    <source>
        <dbReference type="EMBL" id="MCP3732530.1"/>
    </source>
</evidence>
<dbReference type="GO" id="GO:0005324">
    <property type="term" value="F:long-chain fatty acid transmembrane transporter activity"/>
    <property type="evidence" value="ECO:0007669"/>
    <property type="project" value="TreeGrafter"/>
</dbReference>
<protein>
    <submittedName>
        <fullName evidence="7">AMP-binding protein</fullName>
    </submittedName>
</protein>
<feature type="domain" description="AMP-binding enzyme C-terminal" evidence="6">
    <location>
        <begin position="426"/>
        <end position="502"/>
    </location>
</feature>
<accession>A0A9X2HTU4</accession>
<dbReference type="InterPro" id="IPR000873">
    <property type="entry name" value="AMP-dep_synth/lig_dom"/>
</dbReference>
<name>A0A9X2HTU4_9SPHN</name>
<dbReference type="Pfam" id="PF00501">
    <property type="entry name" value="AMP-binding"/>
    <property type="match status" value="1"/>
</dbReference>
<comment type="caution">
    <text evidence="7">The sequence shown here is derived from an EMBL/GenBank/DDBJ whole genome shotgun (WGS) entry which is preliminary data.</text>
</comment>
<dbReference type="PANTHER" id="PTHR43107">
    <property type="entry name" value="LONG-CHAIN FATTY ACID TRANSPORT PROTEIN"/>
    <property type="match status" value="1"/>
</dbReference>
<evidence type="ECO:0000313" key="8">
    <source>
        <dbReference type="Proteomes" id="UP001139451"/>
    </source>
</evidence>
<evidence type="ECO:0000256" key="2">
    <source>
        <dbReference type="ARBA" id="ARBA00022598"/>
    </source>
</evidence>
<keyword evidence="8" id="KW-1185">Reference proteome</keyword>
<dbReference type="GO" id="GO:0044539">
    <property type="term" value="P:long-chain fatty acid import into cell"/>
    <property type="evidence" value="ECO:0007669"/>
    <property type="project" value="TreeGrafter"/>
</dbReference>
<dbReference type="Pfam" id="PF13193">
    <property type="entry name" value="AMP-binding_C"/>
    <property type="match status" value="1"/>
</dbReference>
<evidence type="ECO:0000256" key="1">
    <source>
        <dbReference type="ARBA" id="ARBA00006432"/>
    </source>
</evidence>
<dbReference type="InterPro" id="IPR025110">
    <property type="entry name" value="AMP-bd_C"/>
</dbReference>
<feature type="domain" description="AMP-dependent synthetase/ligase" evidence="5">
    <location>
        <begin position="17"/>
        <end position="374"/>
    </location>
</feature>
<dbReference type="Proteomes" id="UP001139451">
    <property type="component" value="Unassembled WGS sequence"/>
</dbReference>
<dbReference type="InterPro" id="IPR045851">
    <property type="entry name" value="AMP-bd_C_sf"/>
</dbReference>
<evidence type="ECO:0000256" key="4">
    <source>
        <dbReference type="ARBA" id="ARBA00022840"/>
    </source>
</evidence>
<evidence type="ECO:0000259" key="6">
    <source>
        <dbReference type="Pfam" id="PF13193"/>
    </source>
</evidence>
<keyword evidence="2" id="KW-0436">Ligase</keyword>
<dbReference type="GO" id="GO:0005886">
    <property type="term" value="C:plasma membrane"/>
    <property type="evidence" value="ECO:0007669"/>
    <property type="project" value="TreeGrafter"/>
</dbReference>
<evidence type="ECO:0000256" key="3">
    <source>
        <dbReference type="ARBA" id="ARBA00022741"/>
    </source>
</evidence>
<keyword evidence="3" id="KW-0547">Nucleotide-binding</keyword>
<dbReference type="EMBL" id="JAMLDX010000019">
    <property type="protein sequence ID" value="MCP3732530.1"/>
    <property type="molecule type" value="Genomic_DNA"/>
</dbReference>
<dbReference type="Gene3D" id="3.30.300.30">
    <property type="match status" value="1"/>
</dbReference>
<dbReference type="GO" id="GO:0005524">
    <property type="term" value="F:ATP binding"/>
    <property type="evidence" value="ECO:0007669"/>
    <property type="project" value="UniProtKB-KW"/>
</dbReference>
<organism evidence="7 8">
    <name type="scientific">Sphingomonas tagetis</name>
    <dbReference type="NCBI Taxonomy" id="2949092"/>
    <lineage>
        <taxon>Bacteria</taxon>
        <taxon>Pseudomonadati</taxon>
        <taxon>Pseudomonadota</taxon>
        <taxon>Alphaproteobacteria</taxon>
        <taxon>Sphingomonadales</taxon>
        <taxon>Sphingomonadaceae</taxon>
        <taxon>Sphingomonas</taxon>
    </lineage>
</organism>
<reference evidence="7" key="1">
    <citation type="submission" date="2022-05" db="EMBL/GenBank/DDBJ databases">
        <title>Sphingomonas sp. strain MG17 Genome sequencing and assembly.</title>
        <authorList>
            <person name="Kim I."/>
        </authorList>
    </citation>
    <scope>NUCLEOTIDE SEQUENCE</scope>
    <source>
        <strain evidence="7">MG17</strain>
    </source>
</reference>
<sequence length="528" mass="56998">MYSGVPDQRRWVLPVVLEEQAETRGDQTFVTMTTGERLTYRELRDQAAQVAGMLAANGAGAGDRIALMLPNGLDFLRAWAGIGRVAATAVLLNNELTGSFLAHPLADSAPKMLIIDASFLPRLEGLEASLASVETIFVVGGEGERDFAEWQSADTLQAPLPAASDLACIMYTSGTTGAPKGVLMPHAHCFLFGFGVIDNCAVDEGDHYYICLPLSHANGLLMQLGAVLIAGAQATVRERFSASAWLDDVRASGATVTHSLGAISAFVIAQPASGHDRDHKLRLMLSAPNHPDHEQVWRTRFGIAEVVGGYGMTEVNIPIYGRIGEPRPGTCGKAYDRFFDVEIRDPHDDFPVEAGEVGEIMVRPRVAQGFMAGYINIPDKTVEAWRNLWFHTGDAGRMDADGYVTFVDRIKDCIRRRGENISATDIEAVLAELPGVAEVAAYAVPSDIPGGEDEIMCAIVRSADAPVEAARIVEHARARMPRFAQPRYIDFVASLPKTSTEKVRKADLRLAGITGTALDLEKLAGNRG</sequence>
<proteinExistence type="inferred from homology"/>
<gene>
    <name evidence="7" type="ORF">M9978_19075</name>
</gene>
<dbReference type="SUPFAM" id="SSF56801">
    <property type="entry name" value="Acetyl-CoA synthetase-like"/>
    <property type="match status" value="1"/>
</dbReference>
<dbReference type="InterPro" id="IPR042099">
    <property type="entry name" value="ANL_N_sf"/>
</dbReference>
<dbReference type="AlphaFoldDB" id="A0A9X2HTU4"/>
<dbReference type="PROSITE" id="PS00455">
    <property type="entry name" value="AMP_BINDING"/>
    <property type="match status" value="1"/>
</dbReference>
<keyword evidence="4" id="KW-0067">ATP-binding</keyword>
<dbReference type="PANTHER" id="PTHR43107:SF15">
    <property type="entry name" value="FATTY ACID TRANSPORT PROTEIN 3, ISOFORM A"/>
    <property type="match status" value="1"/>
</dbReference>